<dbReference type="GeneID" id="5038763"/>
<organism evidence="1 2">
    <name type="scientific">Paramecium tetraurelia</name>
    <dbReference type="NCBI Taxonomy" id="5888"/>
    <lineage>
        <taxon>Eukaryota</taxon>
        <taxon>Sar</taxon>
        <taxon>Alveolata</taxon>
        <taxon>Ciliophora</taxon>
        <taxon>Intramacronucleata</taxon>
        <taxon>Oligohymenophorea</taxon>
        <taxon>Peniculida</taxon>
        <taxon>Parameciidae</taxon>
        <taxon>Paramecium</taxon>
    </lineage>
</organism>
<accession>A0DRB4</accession>
<reference evidence="1 2" key="1">
    <citation type="journal article" date="2006" name="Nature">
        <title>Global trends of whole-genome duplications revealed by the ciliate Paramecium tetraurelia.</title>
        <authorList>
            <consortium name="Genoscope"/>
            <person name="Aury J.-M."/>
            <person name="Jaillon O."/>
            <person name="Duret L."/>
            <person name="Noel B."/>
            <person name="Jubin C."/>
            <person name="Porcel B.M."/>
            <person name="Segurens B."/>
            <person name="Daubin V."/>
            <person name="Anthouard V."/>
            <person name="Aiach N."/>
            <person name="Arnaiz O."/>
            <person name="Billaut A."/>
            <person name="Beisson J."/>
            <person name="Blanc I."/>
            <person name="Bouhouche K."/>
            <person name="Camara F."/>
            <person name="Duharcourt S."/>
            <person name="Guigo R."/>
            <person name="Gogendeau D."/>
            <person name="Katinka M."/>
            <person name="Keller A.-M."/>
            <person name="Kissmehl R."/>
            <person name="Klotz C."/>
            <person name="Koll F."/>
            <person name="Le Moue A."/>
            <person name="Lepere C."/>
            <person name="Malinsky S."/>
            <person name="Nowacki M."/>
            <person name="Nowak J.K."/>
            <person name="Plattner H."/>
            <person name="Poulain J."/>
            <person name="Ruiz F."/>
            <person name="Serrano V."/>
            <person name="Zagulski M."/>
            <person name="Dessen P."/>
            <person name="Betermier M."/>
            <person name="Weissenbach J."/>
            <person name="Scarpelli C."/>
            <person name="Schachter V."/>
            <person name="Sperling L."/>
            <person name="Meyer E."/>
            <person name="Cohen J."/>
            <person name="Wincker P."/>
        </authorList>
    </citation>
    <scope>NUCLEOTIDE SEQUENCE [LARGE SCALE GENOMIC DNA]</scope>
    <source>
        <strain evidence="1 2">Stock d4-2</strain>
    </source>
</reference>
<evidence type="ECO:0000313" key="2">
    <source>
        <dbReference type="Proteomes" id="UP000000600"/>
    </source>
</evidence>
<gene>
    <name evidence="1" type="ORF">GSPATT00019298001</name>
</gene>
<dbReference type="RefSeq" id="XP_001452978.1">
    <property type="nucleotide sequence ID" value="XM_001452941.1"/>
</dbReference>
<dbReference type="KEGG" id="ptm:GSPATT00019298001"/>
<name>A0DRB4_PARTE</name>
<dbReference type="HOGENOM" id="CLU_1931637_0_0_1"/>
<sequence>MKGAGIQIIAYSANQESGRHPSTDCLSSNFEVGQAGVVLKRAIIIRDFKILYSIDVAVSQNNDKHIKNIQGYQQNIACIQIGLMSYLISIWQNSKSQALLTSGNRELLFIPQLIFFIVQIKQNLNLYNYIF</sequence>
<dbReference type="EMBL" id="CT868541">
    <property type="protein sequence ID" value="CAK85581.1"/>
    <property type="molecule type" value="Genomic_DNA"/>
</dbReference>
<evidence type="ECO:0000313" key="1">
    <source>
        <dbReference type="EMBL" id="CAK85581.1"/>
    </source>
</evidence>
<dbReference type="Proteomes" id="UP000000600">
    <property type="component" value="Unassembled WGS sequence"/>
</dbReference>
<proteinExistence type="predicted"/>
<keyword evidence="2" id="KW-1185">Reference proteome</keyword>
<dbReference type="InParanoid" id="A0DRB4"/>
<dbReference type="AlphaFoldDB" id="A0DRB4"/>
<protein>
    <submittedName>
        <fullName evidence="1">Uncharacterized protein</fullName>
    </submittedName>
</protein>